<dbReference type="AlphaFoldDB" id="A0A2R6RHN5"/>
<keyword evidence="5" id="KW-0653">Protein transport</keyword>
<dbReference type="PANTHER" id="PTHR37247">
    <property type="entry name" value="TRANSMEMBRANE PROTEIN"/>
    <property type="match status" value="1"/>
</dbReference>
<evidence type="ECO:0000256" key="9">
    <source>
        <dbReference type="SAM" id="Phobius"/>
    </source>
</evidence>
<gene>
    <name evidence="10" type="ORF">CEY00_Acc07150</name>
</gene>
<keyword evidence="3" id="KW-0813">Transport</keyword>
<dbReference type="FunCoup" id="A0A2R6RHN5">
    <property type="interactions" value="652"/>
</dbReference>
<dbReference type="InterPro" id="IPR001901">
    <property type="entry name" value="Translocase_SecE/Sec61-g"/>
</dbReference>
<feature type="transmembrane region" description="Helical" evidence="9">
    <location>
        <begin position="127"/>
        <end position="154"/>
    </location>
</feature>
<dbReference type="Gramene" id="PSS29534">
    <property type="protein sequence ID" value="PSS29534"/>
    <property type="gene ID" value="CEY00_Acc07150"/>
</dbReference>
<dbReference type="PANTHER" id="PTHR37247:SF1">
    <property type="entry name" value="TRANSMEMBRANE PROTEIN"/>
    <property type="match status" value="1"/>
</dbReference>
<keyword evidence="4 9" id="KW-0812">Transmembrane</keyword>
<dbReference type="Gene3D" id="1.20.5.1030">
    <property type="entry name" value="Preprotein translocase secy subunit"/>
    <property type="match status" value="1"/>
</dbReference>
<reference evidence="10 11" key="1">
    <citation type="submission" date="2017-07" db="EMBL/GenBank/DDBJ databases">
        <title>An improved, manually edited Actinidia chinensis var. chinensis (kiwifruit) genome highlights the challenges associated with draft genomes and gene prediction in plants.</title>
        <authorList>
            <person name="Pilkington S."/>
            <person name="Crowhurst R."/>
            <person name="Hilario E."/>
            <person name="Nardozza S."/>
            <person name="Fraser L."/>
            <person name="Peng Y."/>
            <person name="Gunaseelan K."/>
            <person name="Simpson R."/>
            <person name="Tahir J."/>
            <person name="Deroles S."/>
            <person name="Templeton K."/>
            <person name="Luo Z."/>
            <person name="Davy M."/>
            <person name="Cheng C."/>
            <person name="Mcneilage M."/>
            <person name="Scaglione D."/>
            <person name="Liu Y."/>
            <person name="Zhang Q."/>
            <person name="Datson P."/>
            <person name="De Silva N."/>
            <person name="Gardiner S."/>
            <person name="Bassett H."/>
            <person name="Chagne D."/>
            <person name="Mccallum J."/>
            <person name="Dzierzon H."/>
            <person name="Deng C."/>
            <person name="Wang Y.-Y."/>
            <person name="Barron N."/>
            <person name="Manako K."/>
            <person name="Bowen J."/>
            <person name="Foster T."/>
            <person name="Erridge Z."/>
            <person name="Tiffin H."/>
            <person name="Waite C."/>
            <person name="Davies K."/>
            <person name="Grierson E."/>
            <person name="Laing W."/>
            <person name="Kirk R."/>
            <person name="Chen X."/>
            <person name="Wood M."/>
            <person name="Montefiori M."/>
            <person name="Brummell D."/>
            <person name="Schwinn K."/>
            <person name="Catanach A."/>
            <person name="Fullerton C."/>
            <person name="Li D."/>
            <person name="Meiyalaghan S."/>
            <person name="Nieuwenhuizen N."/>
            <person name="Read N."/>
            <person name="Prakash R."/>
            <person name="Hunter D."/>
            <person name="Zhang H."/>
            <person name="Mckenzie M."/>
            <person name="Knabel M."/>
            <person name="Harris A."/>
            <person name="Allan A."/>
            <person name="Chen A."/>
            <person name="Janssen B."/>
            <person name="Plunkett B."/>
            <person name="Dwamena C."/>
            <person name="Voogd C."/>
            <person name="Leif D."/>
            <person name="Lafferty D."/>
            <person name="Souleyre E."/>
            <person name="Varkonyi-Gasic E."/>
            <person name="Gambi F."/>
            <person name="Hanley J."/>
            <person name="Yao J.-L."/>
            <person name="Cheung J."/>
            <person name="David K."/>
            <person name="Warren B."/>
            <person name="Marsh K."/>
            <person name="Snowden K."/>
            <person name="Lin-Wang K."/>
            <person name="Brian L."/>
            <person name="Martinez-Sanchez M."/>
            <person name="Wang M."/>
            <person name="Ileperuma N."/>
            <person name="Macnee N."/>
            <person name="Campin R."/>
            <person name="Mcatee P."/>
            <person name="Drummond R."/>
            <person name="Espley R."/>
            <person name="Ireland H."/>
            <person name="Wu R."/>
            <person name="Atkinson R."/>
            <person name="Karunairetnam S."/>
            <person name="Bulley S."/>
            <person name="Chunkath S."/>
            <person name="Hanley Z."/>
            <person name="Storey R."/>
            <person name="Thrimawithana A."/>
            <person name="Thomson S."/>
            <person name="David C."/>
            <person name="Testolin R."/>
        </authorList>
    </citation>
    <scope>NUCLEOTIDE SEQUENCE [LARGE SCALE GENOMIC DNA]</scope>
    <source>
        <strain evidence="11">cv. Red5</strain>
        <tissue evidence="10">Young leaf</tissue>
    </source>
</reference>
<keyword evidence="11" id="KW-1185">Reference proteome</keyword>
<sequence>MATTVSGWMAACAGLVQPKLPLRIQKHNRSVSNDYNSIQLVSKSIPREKIHCSLSVGFPTRYVTSAGRNLRVLSCGDDFREEPFWFTTIKKPFWTLKSLFVFLFEQPSQLKYIEWPSFQSTLKTASLTLLLVALLMVALASVDSALTYLLALLLRKTP</sequence>
<evidence type="ECO:0000256" key="8">
    <source>
        <dbReference type="ARBA" id="ARBA00023136"/>
    </source>
</evidence>
<name>A0A2R6RHN5_ACTCC</name>
<proteinExistence type="inferred from homology"/>
<dbReference type="GO" id="GO:0016020">
    <property type="term" value="C:membrane"/>
    <property type="evidence" value="ECO:0007669"/>
    <property type="project" value="UniProtKB-SubCell"/>
</dbReference>
<dbReference type="InterPro" id="IPR038379">
    <property type="entry name" value="SecE_sf"/>
</dbReference>
<evidence type="ECO:0000256" key="6">
    <source>
        <dbReference type="ARBA" id="ARBA00022989"/>
    </source>
</evidence>
<evidence type="ECO:0000256" key="3">
    <source>
        <dbReference type="ARBA" id="ARBA00022448"/>
    </source>
</evidence>
<keyword evidence="7" id="KW-0811">Translocation</keyword>
<evidence type="ECO:0000256" key="4">
    <source>
        <dbReference type="ARBA" id="ARBA00022692"/>
    </source>
</evidence>
<dbReference type="OrthoDB" id="1913236at2759"/>
<dbReference type="InParanoid" id="A0A2R6RHN5"/>
<dbReference type="GO" id="GO:0006886">
    <property type="term" value="P:intracellular protein transport"/>
    <property type="evidence" value="ECO:0007669"/>
    <property type="project" value="InterPro"/>
</dbReference>
<keyword evidence="6 9" id="KW-1133">Transmembrane helix</keyword>
<comment type="caution">
    <text evidence="10">The sequence shown here is derived from an EMBL/GenBank/DDBJ whole genome shotgun (WGS) entry which is preliminary data.</text>
</comment>
<organism evidence="10 11">
    <name type="scientific">Actinidia chinensis var. chinensis</name>
    <name type="common">Chinese soft-hair kiwi</name>
    <dbReference type="NCBI Taxonomy" id="1590841"/>
    <lineage>
        <taxon>Eukaryota</taxon>
        <taxon>Viridiplantae</taxon>
        <taxon>Streptophyta</taxon>
        <taxon>Embryophyta</taxon>
        <taxon>Tracheophyta</taxon>
        <taxon>Spermatophyta</taxon>
        <taxon>Magnoliopsida</taxon>
        <taxon>eudicotyledons</taxon>
        <taxon>Gunneridae</taxon>
        <taxon>Pentapetalae</taxon>
        <taxon>asterids</taxon>
        <taxon>Ericales</taxon>
        <taxon>Actinidiaceae</taxon>
        <taxon>Actinidia</taxon>
    </lineage>
</organism>
<dbReference type="Proteomes" id="UP000241394">
    <property type="component" value="Chromosome LG6"/>
</dbReference>
<protein>
    <submittedName>
        <fullName evidence="10">Heat-inducible transcription repressor HrcA like</fullName>
    </submittedName>
</protein>
<dbReference type="EMBL" id="NKQK01000006">
    <property type="protein sequence ID" value="PSS29534.1"/>
    <property type="molecule type" value="Genomic_DNA"/>
</dbReference>
<dbReference type="Pfam" id="PF00584">
    <property type="entry name" value="SecE"/>
    <property type="match status" value="1"/>
</dbReference>
<evidence type="ECO:0000256" key="5">
    <source>
        <dbReference type="ARBA" id="ARBA00022927"/>
    </source>
</evidence>
<dbReference type="STRING" id="1590841.A0A2R6RHN5"/>
<comment type="similarity">
    <text evidence="2">Belongs to the SecE/SEC61-gamma family.</text>
</comment>
<dbReference type="GO" id="GO:0006605">
    <property type="term" value="P:protein targeting"/>
    <property type="evidence" value="ECO:0007669"/>
    <property type="project" value="InterPro"/>
</dbReference>
<evidence type="ECO:0000256" key="7">
    <source>
        <dbReference type="ARBA" id="ARBA00023010"/>
    </source>
</evidence>
<accession>A0A2R6RHN5</accession>
<evidence type="ECO:0000313" key="10">
    <source>
        <dbReference type="EMBL" id="PSS29534.1"/>
    </source>
</evidence>
<evidence type="ECO:0000256" key="1">
    <source>
        <dbReference type="ARBA" id="ARBA00004370"/>
    </source>
</evidence>
<evidence type="ECO:0000256" key="2">
    <source>
        <dbReference type="ARBA" id="ARBA00008274"/>
    </source>
</evidence>
<keyword evidence="8 9" id="KW-0472">Membrane</keyword>
<reference evidence="11" key="2">
    <citation type="journal article" date="2018" name="BMC Genomics">
        <title>A manually annotated Actinidia chinensis var. chinensis (kiwifruit) genome highlights the challenges associated with draft genomes and gene prediction in plants.</title>
        <authorList>
            <person name="Pilkington S.M."/>
            <person name="Crowhurst R."/>
            <person name="Hilario E."/>
            <person name="Nardozza S."/>
            <person name="Fraser L."/>
            <person name="Peng Y."/>
            <person name="Gunaseelan K."/>
            <person name="Simpson R."/>
            <person name="Tahir J."/>
            <person name="Deroles S.C."/>
            <person name="Templeton K."/>
            <person name="Luo Z."/>
            <person name="Davy M."/>
            <person name="Cheng C."/>
            <person name="McNeilage M."/>
            <person name="Scaglione D."/>
            <person name="Liu Y."/>
            <person name="Zhang Q."/>
            <person name="Datson P."/>
            <person name="De Silva N."/>
            <person name="Gardiner S.E."/>
            <person name="Bassett H."/>
            <person name="Chagne D."/>
            <person name="McCallum J."/>
            <person name="Dzierzon H."/>
            <person name="Deng C."/>
            <person name="Wang Y.Y."/>
            <person name="Barron L."/>
            <person name="Manako K."/>
            <person name="Bowen J."/>
            <person name="Foster T.M."/>
            <person name="Erridge Z.A."/>
            <person name="Tiffin H."/>
            <person name="Waite C.N."/>
            <person name="Davies K.M."/>
            <person name="Grierson E.P."/>
            <person name="Laing W.A."/>
            <person name="Kirk R."/>
            <person name="Chen X."/>
            <person name="Wood M."/>
            <person name="Montefiori M."/>
            <person name="Brummell D.A."/>
            <person name="Schwinn K.E."/>
            <person name="Catanach A."/>
            <person name="Fullerton C."/>
            <person name="Li D."/>
            <person name="Meiyalaghan S."/>
            <person name="Nieuwenhuizen N."/>
            <person name="Read N."/>
            <person name="Prakash R."/>
            <person name="Hunter D."/>
            <person name="Zhang H."/>
            <person name="McKenzie M."/>
            <person name="Knabel M."/>
            <person name="Harris A."/>
            <person name="Allan A.C."/>
            <person name="Gleave A."/>
            <person name="Chen A."/>
            <person name="Janssen B.J."/>
            <person name="Plunkett B."/>
            <person name="Ampomah-Dwamena C."/>
            <person name="Voogd C."/>
            <person name="Leif D."/>
            <person name="Lafferty D."/>
            <person name="Souleyre E.J.F."/>
            <person name="Varkonyi-Gasic E."/>
            <person name="Gambi F."/>
            <person name="Hanley J."/>
            <person name="Yao J.L."/>
            <person name="Cheung J."/>
            <person name="David K.M."/>
            <person name="Warren B."/>
            <person name="Marsh K."/>
            <person name="Snowden K.C."/>
            <person name="Lin-Wang K."/>
            <person name="Brian L."/>
            <person name="Martinez-Sanchez M."/>
            <person name="Wang M."/>
            <person name="Ileperuma N."/>
            <person name="Macnee N."/>
            <person name="Campin R."/>
            <person name="McAtee P."/>
            <person name="Drummond R.S.M."/>
            <person name="Espley R.V."/>
            <person name="Ireland H.S."/>
            <person name="Wu R."/>
            <person name="Atkinson R.G."/>
            <person name="Karunairetnam S."/>
            <person name="Bulley S."/>
            <person name="Chunkath S."/>
            <person name="Hanley Z."/>
            <person name="Storey R."/>
            <person name="Thrimawithana A.H."/>
            <person name="Thomson S."/>
            <person name="David C."/>
            <person name="Testolin R."/>
            <person name="Huang H."/>
            <person name="Hellens R.P."/>
            <person name="Schaffer R.J."/>
        </authorList>
    </citation>
    <scope>NUCLEOTIDE SEQUENCE [LARGE SCALE GENOMIC DNA]</scope>
    <source>
        <strain evidence="11">cv. Red5</strain>
    </source>
</reference>
<dbReference type="OMA" id="KYVEWPS"/>
<comment type="subcellular location">
    <subcellularLocation>
        <location evidence="1">Membrane</location>
    </subcellularLocation>
</comment>
<evidence type="ECO:0000313" key="11">
    <source>
        <dbReference type="Proteomes" id="UP000241394"/>
    </source>
</evidence>